<evidence type="ECO:0000313" key="4">
    <source>
        <dbReference type="Proteomes" id="UP001153555"/>
    </source>
</evidence>
<evidence type="ECO:0000313" key="3">
    <source>
        <dbReference type="EMBL" id="CAA0810871.1"/>
    </source>
</evidence>
<evidence type="ECO:0000256" key="1">
    <source>
        <dbReference type="SAM" id="MobiDB-lite"/>
    </source>
</evidence>
<comment type="caution">
    <text evidence="3">The sequence shown here is derived from an EMBL/GenBank/DDBJ whole genome shotgun (WGS) entry which is preliminary data.</text>
</comment>
<name>A0A9N7MH07_STRHE</name>
<evidence type="ECO:0000259" key="2">
    <source>
        <dbReference type="Pfam" id="PF03732"/>
    </source>
</evidence>
<dbReference type="Proteomes" id="UP001153555">
    <property type="component" value="Unassembled WGS sequence"/>
</dbReference>
<dbReference type="EMBL" id="CACSLK010007274">
    <property type="protein sequence ID" value="CAA0810871.1"/>
    <property type="molecule type" value="Genomic_DNA"/>
</dbReference>
<dbReference type="AlphaFoldDB" id="A0A9N7MH07"/>
<sequence length="332" mass="37494">YIRVAGKSSRTAGEMPTVMSTAHSMRAGAPGRSSEYAGSVRAPSNVHACPVLGSQAPVMRVDVQGARQHAQSRTPQRITRPAACPATPVRTPAAYHAYWPVTTHASPPSSILPRREPDHQELPQATVVAHFRDYHPEKFSGQGDPRIVDEWVQGLEMIFEVMDCPDRYRMLCAQIQLTGDARLWWNAYWSMCPGEKEGCTWDQFKRLIRGKYYPSYYRADIERQFLALQQGTRSVDEYEREFTRLGSFVPDLVSTEEKRALRFTDGLLPAVRHNMSRSRHPDLRPHSRHCPGDRCQDPTRSPSDLSPASCSTTSPAQCCPTIEEPEEEEVQR</sequence>
<feature type="compositionally biased region" description="Polar residues" evidence="1">
    <location>
        <begin position="298"/>
        <end position="316"/>
    </location>
</feature>
<protein>
    <recommendedName>
        <fullName evidence="2">Retrotransposon gag domain-containing protein</fullName>
    </recommendedName>
</protein>
<dbReference type="PANTHER" id="PTHR34482">
    <property type="entry name" value="DNA DAMAGE-INDUCIBLE PROTEIN 1-LIKE"/>
    <property type="match status" value="1"/>
</dbReference>
<accession>A0A9N7MH07</accession>
<gene>
    <name evidence="3" type="ORF">SHERM_12316</name>
</gene>
<feature type="non-terminal residue" evidence="3">
    <location>
        <position position="1"/>
    </location>
</feature>
<organism evidence="3 4">
    <name type="scientific">Striga hermonthica</name>
    <name type="common">Purple witchweed</name>
    <name type="synonym">Buchnera hermonthica</name>
    <dbReference type="NCBI Taxonomy" id="68872"/>
    <lineage>
        <taxon>Eukaryota</taxon>
        <taxon>Viridiplantae</taxon>
        <taxon>Streptophyta</taxon>
        <taxon>Embryophyta</taxon>
        <taxon>Tracheophyta</taxon>
        <taxon>Spermatophyta</taxon>
        <taxon>Magnoliopsida</taxon>
        <taxon>eudicotyledons</taxon>
        <taxon>Gunneridae</taxon>
        <taxon>Pentapetalae</taxon>
        <taxon>asterids</taxon>
        <taxon>lamiids</taxon>
        <taxon>Lamiales</taxon>
        <taxon>Orobanchaceae</taxon>
        <taxon>Buchnereae</taxon>
        <taxon>Striga</taxon>
    </lineage>
</organism>
<feature type="non-terminal residue" evidence="3">
    <location>
        <position position="332"/>
    </location>
</feature>
<feature type="domain" description="Retrotransposon gag" evidence="2">
    <location>
        <begin position="173"/>
        <end position="268"/>
    </location>
</feature>
<dbReference type="PANTHER" id="PTHR34482:SF36">
    <property type="entry name" value="RETROTRANSPOSON GAG DOMAIN-CONTAINING PROTEIN"/>
    <property type="match status" value="1"/>
</dbReference>
<feature type="region of interest" description="Disordered" evidence="1">
    <location>
        <begin position="274"/>
        <end position="332"/>
    </location>
</feature>
<dbReference type="Pfam" id="PF03732">
    <property type="entry name" value="Retrotrans_gag"/>
    <property type="match status" value="1"/>
</dbReference>
<dbReference type="OrthoDB" id="1936908at2759"/>
<feature type="compositionally biased region" description="Acidic residues" evidence="1">
    <location>
        <begin position="323"/>
        <end position="332"/>
    </location>
</feature>
<proteinExistence type="predicted"/>
<dbReference type="InterPro" id="IPR005162">
    <property type="entry name" value="Retrotrans_gag_dom"/>
</dbReference>
<reference evidence="3" key="1">
    <citation type="submission" date="2019-12" db="EMBL/GenBank/DDBJ databases">
        <authorList>
            <person name="Scholes J."/>
        </authorList>
    </citation>
    <scope>NUCLEOTIDE SEQUENCE</scope>
</reference>
<keyword evidence="4" id="KW-1185">Reference proteome</keyword>
<feature type="compositionally biased region" description="Basic and acidic residues" evidence="1">
    <location>
        <begin position="279"/>
        <end position="297"/>
    </location>
</feature>